<evidence type="ECO:0000313" key="1">
    <source>
        <dbReference type="EMBL" id="KPN64647.1"/>
    </source>
</evidence>
<dbReference type="RefSeq" id="WP_055187519.1">
    <property type="nucleotide sequence ID" value="NZ_FPBS01000069.1"/>
</dbReference>
<accession>A0A0P7I5Y3</accession>
<dbReference type="Proteomes" id="UP000050471">
    <property type="component" value="Unassembled WGS sequence"/>
</dbReference>
<evidence type="ECO:0000313" key="2">
    <source>
        <dbReference type="Proteomes" id="UP000050471"/>
    </source>
</evidence>
<dbReference type="EMBL" id="LKBA01000003">
    <property type="protein sequence ID" value="KPN64647.1"/>
    <property type="molecule type" value="Genomic_DNA"/>
</dbReference>
<proteinExistence type="predicted"/>
<keyword evidence="2" id="KW-1185">Reference proteome</keyword>
<comment type="caution">
    <text evidence="1">The sequence shown here is derived from an EMBL/GenBank/DDBJ whole genome shotgun (WGS) entry which is preliminary data.</text>
</comment>
<name>A0A0P7I5Y3_9RHOB</name>
<dbReference type="OrthoDB" id="6922296at2"/>
<dbReference type="AlphaFoldDB" id="A0A0P7I5Y3"/>
<organism evidence="1 2">
    <name type="scientific">Aliiroseovarius crassostreae</name>
    <dbReference type="NCBI Taxonomy" id="154981"/>
    <lineage>
        <taxon>Bacteria</taxon>
        <taxon>Pseudomonadati</taxon>
        <taxon>Pseudomonadota</taxon>
        <taxon>Alphaproteobacteria</taxon>
        <taxon>Rhodobacterales</taxon>
        <taxon>Paracoccaceae</taxon>
        <taxon>Aliiroseovarius</taxon>
    </lineage>
</organism>
<reference evidence="1 2" key="1">
    <citation type="submission" date="2015-09" db="EMBL/GenBank/DDBJ databases">
        <title>Draft genome sequence of Aliiroseovarius crassostreae CV919-312TSm, the causative agent of Roseovarius Oyster Disease (formerly Juvenile Oyster Disease).</title>
        <authorList>
            <person name="Kessner L."/>
            <person name="Spinard E."/>
            <person name="Nelson D."/>
        </authorList>
    </citation>
    <scope>NUCLEOTIDE SEQUENCE [LARGE SCALE GENOMIC DNA]</scope>
    <source>
        <strain evidence="1 2">CV919-312</strain>
    </source>
</reference>
<protein>
    <submittedName>
        <fullName evidence="1">Uncharacterized protein</fullName>
    </submittedName>
</protein>
<gene>
    <name evidence="1" type="ORF">AKJ29_00880</name>
</gene>
<sequence length="93" mass="10548">MTEIEILARDYPGDDAWQRFVSAYDSPQQEDLPKLSLDIDILQVTTNYFGNSQKAEDWLQKELPPLGGASVVEVFGDEVSGRNIVRHLLMRLP</sequence>